<comment type="similarity">
    <text evidence="1 9">Belongs to the class-I aminoacyl-tRNA synthetase family.</text>
</comment>
<evidence type="ECO:0000256" key="4">
    <source>
        <dbReference type="ARBA" id="ARBA00022741"/>
    </source>
</evidence>
<keyword evidence="5 9" id="KW-0067">ATP-binding</keyword>
<keyword evidence="7 9" id="KW-0030">Aminoacyl-tRNA synthetase</keyword>
<dbReference type="InterPro" id="IPR008909">
    <property type="entry name" value="DALR_anticod-bd"/>
</dbReference>
<gene>
    <name evidence="12" type="ORF">RchiOBHm_Chr6g0275621</name>
</gene>
<feature type="domain" description="Arginyl-tRNA synthetase catalytic core" evidence="10">
    <location>
        <begin position="2"/>
        <end position="291"/>
    </location>
</feature>
<sequence>MRLLKFSGVKVHLRNHIGAWSKKYRKKPGELDERVFKNQRLQDLLRRSGQTFQADREFKKAAEALFWQATCGFQCLFIKAWPLVSEFCYQEFENIYRRIGVTILDGQEDRVHLYFHAAIQTLKSFGLISERKDDQHIFLIDKNGRLGDDITNFMIEGFNHILTDLTALWYRLKVEKAEWIIYITIEQKQQKSNVMKLAGTAGWLPTECGSFKTLPKASHIGVGLVPGSDTVKAFKLFDLLDEAKSAARRHLMKCGDGRGNKWDEDSLEKLAETIGCAAAKYVYLQDDRRGNDKSDFVRMLNDREINVYFLDHGSFCYTWRHYKEVENDDIVLDEDLECELGSHLLKFAETVMTACKSVKPSLLCGYLSRLIQIFKTFSDDFKARKVFIFRNLELWRRKTLLCEAASSIMRRCFDLLGVPDPLLLCSEESDKSAGK</sequence>
<evidence type="ECO:0000259" key="11">
    <source>
        <dbReference type="Pfam" id="PF05746"/>
    </source>
</evidence>
<dbReference type="EMBL" id="PDCK01000044">
    <property type="protein sequence ID" value="PRQ24727.1"/>
    <property type="molecule type" value="Genomic_DNA"/>
</dbReference>
<dbReference type="SUPFAM" id="SSF52374">
    <property type="entry name" value="Nucleotidylyl transferase"/>
    <property type="match status" value="1"/>
</dbReference>
<protein>
    <recommendedName>
        <fullName evidence="2">arginine--tRNA ligase</fullName>
        <ecNumber evidence="2">6.1.1.19</ecNumber>
    </recommendedName>
</protein>
<feature type="domain" description="DALR anticodon binding" evidence="11">
    <location>
        <begin position="324"/>
        <end position="419"/>
    </location>
</feature>
<proteinExistence type="inferred from homology"/>
<dbReference type="InterPro" id="IPR035684">
    <property type="entry name" value="ArgRS_core"/>
</dbReference>
<evidence type="ECO:0000256" key="8">
    <source>
        <dbReference type="ARBA" id="ARBA00049339"/>
    </source>
</evidence>
<dbReference type="PANTHER" id="PTHR11956">
    <property type="entry name" value="ARGINYL-TRNA SYNTHETASE"/>
    <property type="match status" value="1"/>
</dbReference>
<dbReference type="InterPro" id="IPR014729">
    <property type="entry name" value="Rossmann-like_a/b/a_fold"/>
</dbReference>
<name>A0A2P6PS18_ROSCH</name>
<evidence type="ECO:0000256" key="6">
    <source>
        <dbReference type="ARBA" id="ARBA00022917"/>
    </source>
</evidence>
<dbReference type="GO" id="GO:0004814">
    <property type="term" value="F:arginine-tRNA ligase activity"/>
    <property type="evidence" value="ECO:0007669"/>
    <property type="project" value="UniProtKB-EC"/>
</dbReference>
<dbReference type="SUPFAM" id="SSF47323">
    <property type="entry name" value="Anticodon-binding domain of a subclass of class I aminoacyl-tRNA synthetases"/>
    <property type="match status" value="1"/>
</dbReference>
<evidence type="ECO:0000313" key="13">
    <source>
        <dbReference type="Proteomes" id="UP000238479"/>
    </source>
</evidence>
<dbReference type="EC" id="6.1.1.19" evidence="2"/>
<dbReference type="InterPro" id="IPR001278">
    <property type="entry name" value="Arg-tRNA-ligase"/>
</dbReference>
<keyword evidence="6 9" id="KW-0648">Protein biosynthesis</keyword>
<evidence type="ECO:0000256" key="2">
    <source>
        <dbReference type="ARBA" id="ARBA00012837"/>
    </source>
</evidence>
<dbReference type="PANTHER" id="PTHR11956:SF5">
    <property type="entry name" value="ARGININE--TRNA LIGASE, CYTOPLASMIC"/>
    <property type="match status" value="1"/>
</dbReference>
<dbReference type="Pfam" id="PF00750">
    <property type="entry name" value="tRNA-synt_1d"/>
    <property type="match status" value="1"/>
</dbReference>
<dbReference type="STRING" id="74649.A0A2P6PS18"/>
<reference evidence="12 13" key="1">
    <citation type="journal article" date="2018" name="Nat. Genet.">
        <title>The Rosa genome provides new insights in the design of modern roses.</title>
        <authorList>
            <person name="Bendahmane M."/>
        </authorList>
    </citation>
    <scope>NUCLEOTIDE SEQUENCE [LARGE SCALE GENOMIC DNA]</scope>
    <source>
        <strain evidence="13">cv. Old Blush</strain>
    </source>
</reference>
<dbReference type="Gene3D" id="1.10.730.10">
    <property type="entry name" value="Isoleucyl-tRNA Synthetase, Domain 1"/>
    <property type="match status" value="1"/>
</dbReference>
<evidence type="ECO:0000313" key="12">
    <source>
        <dbReference type="EMBL" id="PRQ24727.1"/>
    </source>
</evidence>
<evidence type="ECO:0000259" key="10">
    <source>
        <dbReference type="Pfam" id="PF00750"/>
    </source>
</evidence>
<dbReference type="Pfam" id="PF05746">
    <property type="entry name" value="DALR_1"/>
    <property type="match status" value="1"/>
</dbReference>
<keyword evidence="3 9" id="KW-0436">Ligase</keyword>
<evidence type="ECO:0000256" key="7">
    <source>
        <dbReference type="ARBA" id="ARBA00023146"/>
    </source>
</evidence>
<comment type="catalytic activity">
    <reaction evidence="8">
        <text>tRNA(Arg) + L-arginine + ATP = L-arginyl-tRNA(Arg) + AMP + diphosphate</text>
        <dbReference type="Rhea" id="RHEA:20301"/>
        <dbReference type="Rhea" id="RHEA-COMP:9658"/>
        <dbReference type="Rhea" id="RHEA-COMP:9673"/>
        <dbReference type="ChEBI" id="CHEBI:30616"/>
        <dbReference type="ChEBI" id="CHEBI:32682"/>
        <dbReference type="ChEBI" id="CHEBI:33019"/>
        <dbReference type="ChEBI" id="CHEBI:78442"/>
        <dbReference type="ChEBI" id="CHEBI:78513"/>
        <dbReference type="ChEBI" id="CHEBI:456215"/>
        <dbReference type="EC" id="6.1.1.19"/>
    </reaction>
</comment>
<dbReference type="Gramene" id="PRQ24727">
    <property type="protein sequence ID" value="PRQ24727"/>
    <property type="gene ID" value="RchiOBHm_Chr6g0275621"/>
</dbReference>
<comment type="caution">
    <text evidence="12">The sequence shown here is derived from an EMBL/GenBank/DDBJ whole genome shotgun (WGS) entry which is preliminary data.</text>
</comment>
<evidence type="ECO:0000256" key="3">
    <source>
        <dbReference type="ARBA" id="ARBA00022598"/>
    </source>
</evidence>
<evidence type="ECO:0000256" key="5">
    <source>
        <dbReference type="ARBA" id="ARBA00022840"/>
    </source>
</evidence>
<dbReference type="AlphaFoldDB" id="A0A2P6PS18"/>
<dbReference type="InterPro" id="IPR009080">
    <property type="entry name" value="tRNAsynth_Ia_anticodon-bd"/>
</dbReference>
<dbReference type="Proteomes" id="UP000238479">
    <property type="component" value="Chromosome 6"/>
</dbReference>
<evidence type="ECO:0000256" key="9">
    <source>
        <dbReference type="RuleBase" id="RU363038"/>
    </source>
</evidence>
<dbReference type="Gene3D" id="3.40.50.620">
    <property type="entry name" value="HUPs"/>
    <property type="match status" value="1"/>
</dbReference>
<keyword evidence="4 9" id="KW-0547">Nucleotide-binding</keyword>
<dbReference type="GO" id="GO:0005524">
    <property type="term" value="F:ATP binding"/>
    <property type="evidence" value="ECO:0007669"/>
    <property type="project" value="UniProtKB-KW"/>
</dbReference>
<organism evidence="12 13">
    <name type="scientific">Rosa chinensis</name>
    <name type="common">China rose</name>
    <dbReference type="NCBI Taxonomy" id="74649"/>
    <lineage>
        <taxon>Eukaryota</taxon>
        <taxon>Viridiplantae</taxon>
        <taxon>Streptophyta</taxon>
        <taxon>Embryophyta</taxon>
        <taxon>Tracheophyta</taxon>
        <taxon>Spermatophyta</taxon>
        <taxon>Magnoliopsida</taxon>
        <taxon>eudicotyledons</taxon>
        <taxon>Gunneridae</taxon>
        <taxon>Pentapetalae</taxon>
        <taxon>rosids</taxon>
        <taxon>fabids</taxon>
        <taxon>Rosales</taxon>
        <taxon>Rosaceae</taxon>
        <taxon>Rosoideae</taxon>
        <taxon>Rosoideae incertae sedis</taxon>
        <taxon>Rosa</taxon>
    </lineage>
</organism>
<accession>A0A2P6PS18</accession>
<keyword evidence="13" id="KW-1185">Reference proteome</keyword>
<evidence type="ECO:0000256" key="1">
    <source>
        <dbReference type="ARBA" id="ARBA00005594"/>
    </source>
</evidence>
<dbReference type="GO" id="GO:0006420">
    <property type="term" value="P:arginyl-tRNA aminoacylation"/>
    <property type="evidence" value="ECO:0007669"/>
    <property type="project" value="InterPro"/>
</dbReference>